<dbReference type="Proteomes" id="UP000078559">
    <property type="component" value="Chromosome 4"/>
</dbReference>
<dbReference type="InterPro" id="IPR010730">
    <property type="entry name" value="HET"/>
</dbReference>
<protein>
    <recommendedName>
        <fullName evidence="1">Heterokaryon incompatibility domain-containing protein</fullName>
    </recommendedName>
</protein>
<dbReference type="AlphaFoldDB" id="A0A194VW88"/>
<accession>A0A194VW88</accession>
<dbReference type="OrthoDB" id="2157530at2759"/>
<gene>
    <name evidence="2" type="ORF">VM1G_04661</name>
</gene>
<reference evidence="2" key="1">
    <citation type="submission" date="2014-12" db="EMBL/GenBank/DDBJ databases">
        <title>Genome Sequence of Valsa Canker Pathogens Uncovers a Specific Adaption of Colonization on Woody Bark.</title>
        <authorList>
            <person name="Yin Z."/>
            <person name="Liu H."/>
            <person name="Gao X."/>
            <person name="Li Z."/>
            <person name="Song N."/>
            <person name="Ke X."/>
            <person name="Dai Q."/>
            <person name="Wu Y."/>
            <person name="Sun Y."/>
            <person name="Xu J.-R."/>
            <person name="Kang Z.K."/>
            <person name="Wang L."/>
            <person name="Huang L."/>
        </authorList>
    </citation>
    <scope>NUCLEOTIDE SEQUENCE [LARGE SCALE GENOMIC DNA]</scope>
    <source>
        <strain evidence="2">03-8</strain>
    </source>
</reference>
<dbReference type="Pfam" id="PF06985">
    <property type="entry name" value="HET"/>
    <property type="match status" value="1"/>
</dbReference>
<keyword evidence="3" id="KW-1185">Reference proteome</keyword>
<name>A0A194VW88_CYTMA</name>
<evidence type="ECO:0000313" key="2">
    <source>
        <dbReference type="EMBL" id="KUI68479.1"/>
    </source>
</evidence>
<sequence>MSSEEPSDGEGIGILQGHIRRNECPLAMKLVIFLSTLAEVPDSWLVEMGDYTEEDKASISLHHWLCFMAIMGEEYADGPELQLDHVAQRPAHVQQILPIIRENLATISRLSSAARAEFRASLSEGQLRSWEVLRDWWDGAYQDPVLSAAARLYICTHVETDEDILQLEASDYQAITFGLWRREFCWPQWDATIRHDDQVYTRQRTFRRLAHMHSMGQKSGFLVLQFMTKECAFQEKGRTFRYGRDLQESYDNSPWLPPIERGGSSTDPDELPLYLWDLRTCQTRSVAELLLQEITVEYTCISHTWGRWKKRPGSLARLDGVDWAIPENNLFEISDLPVILAQAPVKTRFIWFDLVCLPQDTTSPEYVSEVSRQATIFYHASACIAWMNQIPSWRYTQASMRWLALNCLYLSSEEDIYKAAPLLRETENDIDGGVIELKTAESPYNVDPWLSSTWTLQESSLCPDLILCDKDWKPLELVPGTTVSLHQLMTLFNADRFVSGWMAKYKDFQYAEDQLRVVRRAVTGPSMELHRCAILDLGARRTCQGRRAEAVMSAIGVTEWYDEYFHKHGCPPPDEDLVLGSYTLPFVREAAAKMGAEFFMSECTTYDEGTIWPPGPEYHGTFLPFGRPQNDYGLMSSYLGNVDLQDHPTLKSWSIEADASVRIPEASVLISSDRYPTDLLEQIDAEMRVFGVFESETEQDGSEHSESLPLSSLNSKFRIPRGPRADVLRLWDLLHDDEEPPGMIRLGIVLGRAPSATIVSVLQSLEQDESGETRWIRLFTWNIHGLDKANQHYPLPTDDLGTGMFQPGIVHQQSTLLEVESLTSSLEEGAAATEGTVMVKQEGEARQAAIGMYGKGSLFGWNGVADNTILFLSWGGITATVAHNE</sequence>
<evidence type="ECO:0000313" key="3">
    <source>
        <dbReference type="Proteomes" id="UP000078559"/>
    </source>
</evidence>
<feature type="domain" description="Heterokaryon incompatibility" evidence="1">
    <location>
        <begin position="298"/>
        <end position="458"/>
    </location>
</feature>
<dbReference type="EMBL" id="CM003101">
    <property type="protein sequence ID" value="KUI68479.1"/>
    <property type="molecule type" value="Genomic_DNA"/>
</dbReference>
<evidence type="ECO:0000259" key="1">
    <source>
        <dbReference type="Pfam" id="PF06985"/>
    </source>
</evidence>
<proteinExistence type="predicted"/>
<organism evidence="2 3">
    <name type="scientific">Cytospora mali</name>
    <name type="common">Apple Valsa canker fungus</name>
    <name type="synonym">Valsa mali</name>
    <dbReference type="NCBI Taxonomy" id="578113"/>
    <lineage>
        <taxon>Eukaryota</taxon>
        <taxon>Fungi</taxon>
        <taxon>Dikarya</taxon>
        <taxon>Ascomycota</taxon>
        <taxon>Pezizomycotina</taxon>
        <taxon>Sordariomycetes</taxon>
        <taxon>Sordariomycetidae</taxon>
        <taxon>Diaporthales</taxon>
        <taxon>Cytosporaceae</taxon>
        <taxon>Cytospora</taxon>
    </lineage>
</organism>